<proteinExistence type="predicted"/>
<protein>
    <submittedName>
        <fullName evidence="1">Uncharacterized protein</fullName>
    </submittedName>
</protein>
<dbReference type="EMBL" id="FOOT01000004">
    <property type="protein sequence ID" value="SFG85184.1"/>
    <property type="molecule type" value="Genomic_DNA"/>
</dbReference>
<dbReference type="Proteomes" id="UP000198724">
    <property type="component" value="Unassembled WGS sequence"/>
</dbReference>
<gene>
    <name evidence="1" type="ORF">SAMN05421739_10472</name>
</gene>
<evidence type="ECO:0000313" key="2">
    <source>
        <dbReference type="Proteomes" id="UP000198724"/>
    </source>
</evidence>
<organism evidence="1 2">
    <name type="scientific">Pontibacter chinhatensis</name>
    <dbReference type="NCBI Taxonomy" id="1436961"/>
    <lineage>
        <taxon>Bacteria</taxon>
        <taxon>Pseudomonadati</taxon>
        <taxon>Bacteroidota</taxon>
        <taxon>Cytophagia</taxon>
        <taxon>Cytophagales</taxon>
        <taxon>Hymenobacteraceae</taxon>
        <taxon>Pontibacter</taxon>
    </lineage>
</organism>
<keyword evidence="2" id="KW-1185">Reference proteome</keyword>
<sequence>MELILEDVPLKLFLKLFRPEDKVEVKELGDSWHPSSGFVNESILREARQVNQIISHEYDFKGLVYFEALISGVEVKYQDEQYILKGSRQELDKVISSIKALDGSSDFPPYNYKLLTP</sequence>
<dbReference type="RefSeq" id="WP_092101716.1">
    <property type="nucleotide sequence ID" value="NZ_FOOT01000004.1"/>
</dbReference>
<reference evidence="2" key="1">
    <citation type="submission" date="2016-10" db="EMBL/GenBank/DDBJ databases">
        <authorList>
            <person name="Varghese N."/>
            <person name="Submissions S."/>
        </authorList>
    </citation>
    <scope>NUCLEOTIDE SEQUENCE [LARGE SCALE GENOMIC DNA]</scope>
    <source>
        <strain evidence="2">LP51</strain>
    </source>
</reference>
<evidence type="ECO:0000313" key="1">
    <source>
        <dbReference type="EMBL" id="SFG85184.1"/>
    </source>
</evidence>
<dbReference type="AlphaFoldDB" id="A0A1I2V755"/>
<name>A0A1I2V755_9BACT</name>
<dbReference type="OrthoDB" id="982495at2"/>
<accession>A0A1I2V755</accession>